<dbReference type="AlphaFoldDB" id="K3X4Y3"/>
<evidence type="ECO:0000256" key="3">
    <source>
        <dbReference type="ARBA" id="ARBA00022833"/>
    </source>
</evidence>
<evidence type="ECO:0000259" key="6">
    <source>
        <dbReference type="PROSITE" id="PS50966"/>
    </source>
</evidence>
<dbReference type="InParanoid" id="K3X4Y3"/>
<dbReference type="STRING" id="431595.K3X4Y3"/>
<evidence type="ECO:0000256" key="5">
    <source>
        <dbReference type="SAM" id="MobiDB-lite"/>
    </source>
</evidence>
<dbReference type="VEuPathDB" id="FungiDB:PYU1_G012256"/>
<evidence type="ECO:0000313" key="8">
    <source>
        <dbReference type="Proteomes" id="UP000019132"/>
    </source>
</evidence>
<evidence type="ECO:0000313" key="7">
    <source>
        <dbReference type="EnsemblProtists" id="PYU1_T012282"/>
    </source>
</evidence>
<dbReference type="OMA" id="NEHEHPW"/>
<keyword evidence="3" id="KW-0862">Zinc</keyword>
<keyword evidence="8" id="KW-1185">Reference proteome</keyword>
<dbReference type="SMART" id="SM00575">
    <property type="entry name" value="ZnF_PMZ"/>
    <property type="match status" value="1"/>
</dbReference>
<dbReference type="PROSITE" id="PS50966">
    <property type="entry name" value="ZF_SWIM"/>
    <property type="match status" value="1"/>
</dbReference>
<accession>K3X4Y3</accession>
<evidence type="ECO:0000256" key="1">
    <source>
        <dbReference type="ARBA" id="ARBA00022723"/>
    </source>
</evidence>
<proteinExistence type="predicted"/>
<keyword evidence="2 4" id="KW-0863">Zinc-finger</keyword>
<feature type="domain" description="SWIM-type" evidence="6">
    <location>
        <begin position="26"/>
        <end position="58"/>
    </location>
</feature>
<organism evidence="7 8">
    <name type="scientific">Globisporangium ultimum (strain ATCC 200006 / CBS 805.95 / DAOM BR144)</name>
    <name type="common">Pythium ultimum</name>
    <dbReference type="NCBI Taxonomy" id="431595"/>
    <lineage>
        <taxon>Eukaryota</taxon>
        <taxon>Sar</taxon>
        <taxon>Stramenopiles</taxon>
        <taxon>Oomycota</taxon>
        <taxon>Peronosporomycetes</taxon>
        <taxon>Pythiales</taxon>
        <taxon>Pythiaceae</taxon>
        <taxon>Globisporangium</taxon>
    </lineage>
</organism>
<feature type="region of interest" description="Disordered" evidence="5">
    <location>
        <begin position="104"/>
        <end position="129"/>
    </location>
</feature>
<reference evidence="8" key="1">
    <citation type="journal article" date="2010" name="Genome Biol.">
        <title>Genome sequence of the necrotrophic plant pathogen Pythium ultimum reveals original pathogenicity mechanisms and effector repertoire.</title>
        <authorList>
            <person name="Levesque C.A."/>
            <person name="Brouwer H."/>
            <person name="Cano L."/>
            <person name="Hamilton J.P."/>
            <person name="Holt C."/>
            <person name="Huitema E."/>
            <person name="Raffaele S."/>
            <person name="Robideau G.P."/>
            <person name="Thines M."/>
            <person name="Win J."/>
            <person name="Zerillo M.M."/>
            <person name="Beakes G.W."/>
            <person name="Boore J.L."/>
            <person name="Busam D."/>
            <person name="Dumas B."/>
            <person name="Ferriera S."/>
            <person name="Fuerstenberg S.I."/>
            <person name="Gachon C.M."/>
            <person name="Gaulin E."/>
            <person name="Govers F."/>
            <person name="Grenville-Briggs L."/>
            <person name="Horner N."/>
            <person name="Hostetler J."/>
            <person name="Jiang R.H."/>
            <person name="Johnson J."/>
            <person name="Krajaejun T."/>
            <person name="Lin H."/>
            <person name="Meijer H.J."/>
            <person name="Moore B."/>
            <person name="Morris P."/>
            <person name="Phuntmart V."/>
            <person name="Puiu D."/>
            <person name="Shetty J."/>
            <person name="Stajich J.E."/>
            <person name="Tripathy S."/>
            <person name="Wawra S."/>
            <person name="van West P."/>
            <person name="Whitty B.R."/>
            <person name="Coutinho P.M."/>
            <person name="Henrissat B."/>
            <person name="Martin F."/>
            <person name="Thomas P.D."/>
            <person name="Tyler B.M."/>
            <person name="De Vries R.P."/>
            <person name="Kamoun S."/>
            <person name="Yandell M."/>
            <person name="Tisserat N."/>
            <person name="Buell C.R."/>
        </authorList>
    </citation>
    <scope>NUCLEOTIDE SEQUENCE</scope>
    <source>
        <strain evidence="8">DAOM:BR144</strain>
    </source>
</reference>
<dbReference type="eggNOG" id="ENOG502SSTZ">
    <property type="taxonomic scope" value="Eukaryota"/>
</dbReference>
<dbReference type="InterPro" id="IPR007527">
    <property type="entry name" value="Znf_SWIM"/>
</dbReference>
<feature type="compositionally biased region" description="Basic residues" evidence="5">
    <location>
        <begin position="112"/>
        <end position="129"/>
    </location>
</feature>
<dbReference type="EMBL" id="GL376608">
    <property type="status" value="NOT_ANNOTATED_CDS"/>
    <property type="molecule type" value="Genomic_DNA"/>
</dbReference>
<evidence type="ECO:0000256" key="2">
    <source>
        <dbReference type="ARBA" id="ARBA00022771"/>
    </source>
</evidence>
<evidence type="ECO:0000256" key="4">
    <source>
        <dbReference type="PROSITE-ProRule" id="PRU00325"/>
    </source>
</evidence>
<dbReference type="EnsemblProtists" id="PYU1_T012282">
    <property type="protein sequence ID" value="PYU1_T012282"/>
    <property type="gene ID" value="PYU1_G012256"/>
</dbReference>
<sequence>MRKELAEASKEFLGPVLLNEHEHPWQFVDLPAQECTCGNWQDTKFPCVHAVCAALWRVALDSLYDSNRLSMAHFRDTYNHPFKPWLINVTLKLDRSLHLPVVTVSPPEKGKRGLKPGPKPKRKKWKGET</sequence>
<dbReference type="InterPro" id="IPR006564">
    <property type="entry name" value="Znf_PMZ"/>
</dbReference>
<dbReference type="GO" id="GO:0008270">
    <property type="term" value="F:zinc ion binding"/>
    <property type="evidence" value="ECO:0007669"/>
    <property type="project" value="UniProtKB-KW"/>
</dbReference>
<dbReference type="HOGENOM" id="CLU_146361_0_0_1"/>
<reference evidence="8" key="2">
    <citation type="submission" date="2010-04" db="EMBL/GenBank/DDBJ databases">
        <authorList>
            <person name="Buell R."/>
            <person name="Hamilton J."/>
            <person name="Hostetler J."/>
        </authorList>
    </citation>
    <scope>NUCLEOTIDE SEQUENCE [LARGE SCALE GENOMIC DNA]</scope>
    <source>
        <strain evidence="8">DAOM:BR144</strain>
    </source>
</reference>
<reference evidence="7" key="3">
    <citation type="submission" date="2015-02" db="UniProtKB">
        <authorList>
            <consortium name="EnsemblProtists"/>
        </authorList>
    </citation>
    <scope>IDENTIFICATION</scope>
    <source>
        <strain evidence="7">DAOM BR144</strain>
    </source>
</reference>
<keyword evidence="1" id="KW-0479">Metal-binding</keyword>
<name>K3X4Y3_GLOUD</name>
<dbReference type="Pfam" id="PF04434">
    <property type="entry name" value="SWIM"/>
    <property type="match status" value="1"/>
</dbReference>
<protein>
    <recommendedName>
        <fullName evidence="6">SWIM-type domain-containing protein</fullName>
    </recommendedName>
</protein>
<dbReference type="Proteomes" id="UP000019132">
    <property type="component" value="Unassembled WGS sequence"/>
</dbReference>